<evidence type="ECO:0000256" key="1">
    <source>
        <dbReference type="SAM" id="Coils"/>
    </source>
</evidence>
<name>A0A6A6QQ69_9PEZI</name>
<sequence>MSMTSNNGTAKSRLKNWFTAKSSAEPPALSLSQQILPAPDLHPLDTPAFNASRVDEQRNAAGLQRSNANVTSFQNPSTVETPLRTSSNVTGGQDMQNVLENLKISYETAKLRYEKEGIELQNAEQRVRDMQGRMEDVKNAWHDAEKRKLAAETEMRGAEGEVHWLEIRTRLSEAYMGEVSSRKIRAAAEMDMINFDFETKREERARALGQEHTCLIAVDGIYP</sequence>
<feature type="region of interest" description="Disordered" evidence="2">
    <location>
        <begin position="71"/>
        <end position="92"/>
    </location>
</feature>
<dbReference type="AlphaFoldDB" id="A0A6A6QQ69"/>
<evidence type="ECO:0000313" key="4">
    <source>
        <dbReference type="Proteomes" id="UP000799750"/>
    </source>
</evidence>
<keyword evidence="1" id="KW-0175">Coiled coil</keyword>
<evidence type="ECO:0000313" key="3">
    <source>
        <dbReference type="EMBL" id="KAF2494565.1"/>
    </source>
</evidence>
<organism evidence="3 4">
    <name type="scientific">Lophium mytilinum</name>
    <dbReference type="NCBI Taxonomy" id="390894"/>
    <lineage>
        <taxon>Eukaryota</taxon>
        <taxon>Fungi</taxon>
        <taxon>Dikarya</taxon>
        <taxon>Ascomycota</taxon>
        <taxon>Pezizomycotina</taxon>
        <taxon>Dothideomycetes</taxon>
        <taxon>Pleosporomycetidae</taxon>
        <taxon>Mytilinidiales</taxon>
        <taxon>Mytilinidiaceae</taxon>
        <taxon>Lophium</taxon>
    </lineage>
</organism>
<reference evidence="3" key="1">
    <citation type="journal article" date="2020" name="Stud. Mycol.">
        <title>101 Dothideomycetes genomes: a test case for predicting lifestyles and emergence of pathogens.</title>
        <authorList>
            <person name="Haridas S."/>
            <person name="Albert R."/>
            <person name="Binder M."/>
            <person name="Bloem J."/>
            <person name="Labutti K."/>
            <person name="Salamov A."/>
            <person name="Andreopoulos B."/>
            <person name="Baker S."/>
            <person name="Barry K."/>
            <person name="Bills G."/>
            <person name="Bluhm B."/>
            <person name="Cannon C."/>
            <person name="Castanera R."/>
            <person name="Culley D."/>
            <person name="Daum C."/>
            <person name="Ezra D."/>
            <person name="Gonzalez J."/>
            <person name="Henrissat B."/>
            <person name="Kuo A."/>
            <person name="Liang C."/>
            <person name="Lipzen A."/>
            <person name="Lutzoni F."/>
            <person name="Magnuson J."/>
            <person name="Mondo S."/>
            <person name="Nolan M."/>
            <person name="Ohm R."/>
            <person name="Pangilinan J."/>
            <person name="Park H.-J."/>
            <person name="Ramirez L."/>
            <person name="Alfaro M."/>
            <person name="Sun H."/>
            <person name="Tritt A."/>
            <person name="Yoshinaga Y."/>
            <person name="Zwiers L.-H."/>
            <person name="Turgeon B."/>
            <person name="Goodwin S."/>
            <person name="Spatafora J."/>
            <person name="Crous P."/>
            <person name="Grigoriev I."/>
        </authorList>
    </citation>
    <scope>NUCLEOTIDE SEQUENCE</scope>
    <source>
        <strain evidence="3">CBS 269.34</strain>
    </source>
</reference>
<gene>
    <name evidence="3" type="ORF">BU16DRAFT_562222</name>
</gene>
<dbReference type="Proteomes" id="UP000799750">
    <property type="component" value="Unassembled WGS sequence"/>
</dbReference>
<dbReference type="EMBL" id="MU004190">
    <property type="protein sequence ID" value="KAF2494565.1"/>
    <property type="molecule type" value="Genomic_DNA"/>
</dbReference>
<proteinExistence type="predicted"/>
<keyword evidence="4" id="KW-1185">Reference proteome</keyword>
<evidence type="ECO:0000256" key="2">
    <source>
        <dbReference type="SAM" id="MobiDB-lite"/>
    </source>
</evidence>
<feature type="coiled-coil region" evidence="1">
    <location>
        <begin position="106"/>
        <end position="140"/>
    </location>
</feature>
<accession>A0A6A6QQ69</accession>
<protein>
    <submittedName>
        <fullName evidence="3">Uncharacterized protein</fullName>
    </submittedName>
</protein>